<accession>A0ABV8TLF3</accession>
<proteinExistence type="predicted"/>
<gene>
    <name evidence="1" type="ORF">ACFPC0_27800</name>
</gene>
<dbReference type="RefSeq" id="WP_381742861.1">
    <property type="nucleotide sequence ID" value="NZ_JBHSDP010000027.1"/>
</dbReference>
<name>A0ABV8TLF3_9ACTN</name>
<reference evidence="2" key="1">
    <citation type="journal article" date="2019" name="Int. J. Syst. Evol. Microbiol.">
        <title>The Global Catalogue of Microorganisms (GCM) 10K type strain sequencing project: providing services to taxonomists for standard genome sequencing and annotation.</title>
        <authorList>
            <consortium name="The Broad Institute Genomics Platform"/>
            <consortium name="The Broad Institute Genome Sequencing Center for Infectious Disease"/>
            <person name="Wu L."/>
            <person name="Ma J."/>
        </authorList>
    </citation>
    <scope>NUCLEOTIDE SEQUENCE [LARGE SCALE GENOMIC DNA]</scope>
    <source>
        <strain evidence="2">PCU 347</strain>
    </source>
</reference>
<keyword evidence="2" id="KW-1185">Reference proteome</keyword>
<comment type="caution">
    <text evidence="1">The sequence shown here is derived from an EMBL/GenBank/DDBJ whole genome shotgun (WGS) entry which is preliminary data.</text>
</comment>
<evidence type="ECO:0000313" key="2">
    <source>
        <dbReference type="Proteomes" id="UP001595824"/>
    </source>
</evidence>
<sequence>MESREESMRCRVDEKWKRASEKEKMKYGSVKVVCVGKCEYKERKGCEE</sequence>
<dbReference type="Proteomes" id="UP001595824">
    <property type="component" value="Unassembled WGS sequence"/>
</dbReference>
<protein>
    <submittedName>
        <fullName evidence="1">Uncharacterized protein</fullName>
    </submittedName>
</protein>
<organism evidence="1 2">
    <name type="scientific">Streptomyces andamanensis</name>
    <dbReference type="NCBI Taxonomy" id="1565035"/>
    <lineage>
        <taxon>Bacteria</taxon>
        <taxon>Bacillati</taxon>
        <taxon>Actinomycetota</taxon>
        <taxon>Actinomycetes</taxon>
        <taxon>Kitasatosporales</taxon>
        <taxon>Streptomycetaceae</taxon>
        <taxon>Streptomyces</taxon>
    </lineage>
</organism>
<dbReference type="EMBL" id="JBHSDP010000027">
    <property type="protein sequence ID" value="MFC4331515.1"/>
    <property type="molecule type" value="Genomic_DNA"/>
</dbReference>
<evidence type="ECO:0000313" key="1">
    <source>
        <dbReference type="EMBL" id="MFC4331515.1"/>
    </source>
</evidence>